<keyword evidence="6 7" id="KW-0472">Membrane</keyword>
<feature type="transmembrane region" description="Helical" evidence="7">
    <location>
        <begin position="6"/>
        <end position="27"/>
    </location>
</feature>
<dbReference type="PANTHER" id="PTHR34582">
    <property type="entry name" value="UPF0702 TRANSMEMBRANE PROTEIN YCAP"/>
    <property type="match status" value="1"/>
</dbReference>
<evidence type="ECO:0000256" key="3">
    <source>
        <dbReference type="ARBA" id="ARBA00022475"/>
    </source>
</evidence>
<evidence type="ECO:0000256" key="4">
    <source>
        <dbReference type="ARBA" id="ARBA00022692"/>
    </source>
</evidence>
<evidence type="ECO:0000259" key="8">
    <source>
        <dbReference type="Pfam" id="PF04239"/>
    </source>
</evidence>
<evidence type="ECO:0000256" key="1">
    <source>
        <dbReference type="ARBA" id="ARBA00004651"/>
    </source>
</evidence>
<accession>A0A1H9MS05</accession>
<keyword evidence="10" id="KW-1185">Reference proteome</keyword>
<dbReference type="RefSeq" id="WP_089739147.1">
    <property type="nucleotide sequence ID" value="NZ_FOGL01000002.1"/>
</dbReference>
<name>A0A1H9MS05_9BACI</name>
<dbReference type="STRING" id="531814.SAMN04487944_102131"/>
<dbReference type="InterPro" id="IPR007353">
    <property type="entry name" value="DUF421"/>
</dbReference>
<feature type="domain" description="YetF C-terminal" evidence="8">
    <location>
        <begin position="83"/>
        <end position="215"/>
    </location>
</feature>
<gene>
    <name evidence="9" type="ORF">SAMN04487944_102131</name>
</gene>
<feature type="transmembrane region" description="Helical" evidence="7">
    <location>
        <begin position="60"/>
        <end position="80"/>
    </location>
</feature>
<organism evidence="9 10">
    <name type="scientific">Gracilibacillus ureilyticus</name>
    <dbReference type="NCBI Taxonomy" id="531814"/>
    <lineage>
        <taxon>Bacteria</taxon>
        <taxon>Bacillati</taxon>
        <taxon>Bacillota</taxon>
        <taxon>Bacilli</taxon>
        <taxon>Bacillales</taxon>
        <taxon>Bacillaceae</taxon>
        <taxon>Gracilibacillus</taxon>
    </lineage>
</organism>
<sequence>MLQDLLLVIGRIVTILPIMLMITLFMGKRAIGELPVFDFLIIITLASVVGADIADPNIHHLPTLVAIIAIGILQKAVSYLKLANRKFGHKITLEPTVVIHEGMLIQQNIKKIGFSIDNILQMLREKDVFDIRDVETAIIEANGSLSVLKKQKKREVTLGDLQIAGAKSLISYPVIVEGSIDSSVLEAWQLEEAWLTEQLHRKNLQLEDVFFASVNSVHELHICSYEEIPEKLPPVYH</sequence>
<keyword evidence="5 7" id="KW-1133">Transmembrane helix</keyword>
<protein>
    <submittedName>
        <fullName evidence="9">Uncharacterized membrane protein YcaP, DUF421 family</fullName>
    </submittedName>
</protein>
<evidence type="ECO:0000256" key="7">
    <source>
        <dbReference type="SAM" id="Phobius"/>
    </source>
</evidence>
<feature type="transmembrane region" description="Helical" evidence="7">
    <location>
        <begin position="34"/>
        <end position="54"/>
    </location>
</feature>
<dbReference type="AlphaFoldDB" id="A0A1H9MS05"/>
<dbReference type="Proteomes" id="UP000199687">
    <property type="component" value="Unassembled WGS sequence"/>
</dbReference>
<dbReference type="InterPro" id="IPR023090">
    <property type="entry name" value="UPF0702_alpha/beta_dom_sf"/>
</dbReference>
<dbReference type="OrthoDB" id="9778331at2"/>
<keyword evidence="3" id="KW-1003">Cell membrane</keyword>
<reference evidence="9 10" key="1">
    <citation type="submission" date="2016-10" db="EMBL/GenBank/DDBJ databases">
        <authorList>
            <person name="de Groot N.N."/>
        </authorList>
    </citation>
    <scope>NUCLEOTIDE SEQUENCE [LARGE SCALE GENOMIC DNA]</scope>
    <source>
        <strain evidence="9 10">CGMCC 1.7727</strain>
    </source>
</reference>
<dbReference type="Gene3D" id="3.30.240.20">
    <property type="entry name" value="bsu07140 like domains"/>
    <property type="match status" value="2"/>
</dbReference>
<keyword evidence="4 7" id="KW-0812">Transmembrane</keyword>
<evidence type="ECO:0000256" key="5">
    <source>
        <dbReference type="ARBA" id="ARBA00022989"/>
    </source>
</evidence>
<proteinExistence type="inferred from homology"/>
<dbReference type="Pfam" id="PF04239">
    <property type="entry name" value="DUF421"/>
    <property type="match status" value="1"/>
</dbReference>
<evidence type="ECO:0000313" key="10">
    <source>
        <dbReference type="Proteomes" id="UP000199687"/>
    </source>
</evidence>
<evidence type="ECO:0000313" key="9">
    <source>
        <dbReference type="EMBL" id="SER26494.1"/>
    </source>
</evidence>
<comment type="subcellular location">
    <subcellularLocation>
        <location evidence="1">Cell membrane</location>
        <topology evidence="1">Multi-pass membrane protein</topology>
    </subcellularLocation>
</comment>
<dbReference type="PANTHER" id="PTHR34582:SF6">
    <property type="entry name" value="UPF0702 TRANSMEMBRANE PROTEIN YCAP"/>
    <property type="match status" value="1"/>
</dbReference>
<comment type="similarity">
    <text evidence="2">Belongs to the UPF0702 family.</text>
</comment>
<dbReference type="EMBL" id="FOGL01000002">
    <property type="protein sequence ID" value="SER26494.1"/>
    <property type="molecule type" value="Genomic_DNA"/>
</dbReference>
<dbReference type="GO" id="GO:0005886">
    <property type="term" value="C:plasma membrane"/>
    <property type="evidence" value="ECO:0007669"/>
    <property type="project" value="UniProtKB-SubCell"/>
</dbReference>
<evidence type="ECO:0000256" key="2">
    <source>
        <dbReference type="ARBA" id="ARBA00006448"/>
    </source>
</evidence>
<evidence type="ECO:0000256" key="6">
    <source>
        <dbReference type="ARBA" id="ARBA00023136"/>
    </source>
</evidence>